<evidence type="ECO:0000256" key="1">
    <source>
        <dbReference type="SAM" id="MobiDB-lite"/>
    </source>
</evidence>
<sequence length="679" mass="71651">MTTTTMSLADVARLAGVQRPVVSMWRRRPVRNVPFPSPQPDGRFLADDVVSYLRTTGRGNNPEPELSSDMAVTASPAADPGDQADILALLAARAILGLDAITGVDTEDLLDDIEALDPDDEWLFSEVADTDADRLAPQADAIADNAFSTAGGYEELRSHAAAPGGLRDSLTSTLVDLATALLGENGALVDVDATASDVALAVTGDDSLPETPILLATSSLTAPTAPAGAPHIRRCIRRYRVHSRDVRAVGIQDDWDLPEGSVILARVGGPSPDGGSAEPNPADAMTVIDELALHMDASTAALVVGPASILIDELPADVVASRDAFLRRGQLLAAARLPRGLLREGGGEHLGLWVMGSGDPKHLWAGDLSGTDFEAPTRQQLLDDVVAVASASGQARQTSGHQQTDRAHRHSADQHRTYEHSADRRRAFALLHRADSTRLLARSLALTALDVSPTDPFPVSAADDAARMAELLIGLAQPMADPFAGVRPRATGSATPGISTLGDLARTRLIQVISGHRFGPLPGGQLRMWTADAVAARRPEAVDLMALTSRYPDVRLTRPGDVVFTSAATPHAVVDAEGGSAVAEPARILRVSATASLSARAIAAAINDLRPASGKGRWRSWPVPVVTGSRAEAEAALSRIDSWEDQIRSRLDLLDELHRLATRSVTSGAVEFVPVRNAQ</sequence>
<keyword evidence="3" id="KW-1185">Reference proteome</keyword>
<dbReference type="OrthoDB" id="9784823at2"/>
<dbReference type="AlphaFoldDB" id="A0A344UWP6"/>
<evidence type="ECO:0000313" key="3">
    <source>
        <dbReference type="Proteomes" id="UP000251995"/>
    </source>
</evidence>
<gene>
    <name evidence="2" type="ORF">JS278_02556</name>
</gene>
<protein>
    <submittedName>
        <fullName evidence="2">Uncharacterized protein</fullName>
    </submittedName>
</protein>
<name>A0A344UWP6_9ACTN</name>
<dbReference type="EMBL" id="CP025198">
    <property type="protein sequence ID" value="AXE39694.1"/>
    <property type="molecule type" value="Genomic_DNA"/>
</dbReference>
<reference evidence="2 3" key="1">
    <citation type="submission" date="2017-12" db="EMBL/GenBank/DDBJ databases">
        <title>The whole genome sequence of the Acidipropionibacterium virtanenii sp. nov. type strain JS278.</title>
        <authorList>
            <person name="Laine P."/>
            <person name="Deptula P."/>
            <person name="Varmanen P."/>
            <person name="Auvinen P."/>
        </authorList>
    </citation>
    <scope>NUCLEOTIDE SEQUENCE [LARGE SCALE GENOMIC DNA]</scope>
    <source>
        <strain evidence="2 3">JS278</strain>
    </source>
</reference>
<organism evidence="2 3">
    <name type="scientific">Acidipropionibacterium virtanenii</name>
    <dbReference type="NCBI Taxonomy" id="2057246"/>
    <lineage>
        <taxon>Bacteria</taxon>
        <taxon>Bacillati</taxon>
        <taxon>Actinomycetota</taxon>
        <taxon>Actinomycetes</taxon>
        <taxon>Propionibacteriales</taxon>
        <taxon>Propionibacteriaceae</taxon>
        <taxon>Acidipropionibacterium</taxon>
    </lineage>
</organism>
<dbReference type="KEGG" id="acij:JS278_02556"/>
<evidence type="ECO:0000313" key="2">
    <source>
        <dbReference type="EMBL" id="AXE39694.1"/>
    </source>
</evidence>
<accession>A0A344UWP6</accession>
<proteinExistence type="predicted"/>
<dbReference type="RefSeq" id="WP_114045533.1">
    <property type="nucleotide sequence ID" value="NZ_CP025198.1"/>
</dbReference>
<feature type="compositionally biased region" description="Basic and acidic residues" evidence="1">
    <location>
        <begin position="403"/>
        <end position="419"/>
    </location>
</feature>
<dbReference type="Proteomes" id="UP000251995">
    <property type="component" value="Chromosome"/>
</dbReference>
<feature type="region of interest" description="Disordered" evidence="1">
    <location>
        <begin position="394"/>
        <end position="419"/>
    </location>
</feature>